<gene>
    <name evidence="1" type="ORF">RUN39_v1_1530003</name>
</gene>
<sequence>MQTCALPPDGTSIFAGMADVALVMPNGHHSIHLRYEGEPPHGDSYHAIWIDGVRAPGYAWGCRFACTMDSRFLAMSWMGKLLERRTTVFDLVERRYFVLPFYMDDFRFRWPRLESVAAPFEGRSYEFDGTEVWREY</sequence>
<accession>A0A0S4U068</accession>
<reference evidence="1" key="1">
    <citation type="submission" date="2015-10" db="EMBL/GenBank/DDBJ databases">
        <authorList>
            <person name="Gilbert D.G."/>
        </authorList>
    </citation>
    <scope>NUCLEOTIDE SEQUENCE</scope>
    <source>
        <strain evidence="1">Phyl III-seqv23</strain>
    </source>
</reference>
<dbReference type="PATRIC" id="fig|305.106.peg.1929"/>
<organism evidence="1">
    <name type="scientific">Ralstonia solanacearum</name>
    <name type="common">Pseudomonas solanacearum</name>
    <dbReference type="NCBI Taxonomy" id="305"/>
    <lineage>
        <taxon>Bacteria</taxon>
        <taxon>Pseudomonadati</taxon>
        <taxon>Pseudomonadota</taxon>
        <taxon>Betaproteobacteria</taxon>
        <taxon>Burkholderiales</taxon>
        <taxon>Burkholderiaceae</taxon>
        <taxon>Ralstonia</taxon>
        <taxon>Ralstonia solanacearum species complex</taxon>
    </lineage>
</organism>
<dbReference type="AlphaFoldDB" id="A0A0S4U068"/>
<dbReference type="EMBL" id="LN899819">
    <property type="protein sequence ID" value="CUV15527.1"/>
    <property type="molecule type" value="Genomic_DNA"/>
</dbReference>
<proteinExistence type="predicted"/>
<name>A0A0S4U068_RALSL</name>
<evidence type="ECO:0000313" key="1">
    <source>
        <dbReference type="EMBL" id="CUV15527.1"/>
    </source>
</evidence>
<protein>
    <submittedName>
        <fullName evidence="1">Hypothethical protein</fullName>
    </submittedName>
</protein>